<evidence type="ECO:0000256" key="2">
    <source>
        <dbReference type="SAM" id="SignalP"/>
    </source>
</evidence>
<dbReference type="EMBL" id="RBJC01000004">
    <property type="protein sequence ID" value="RKR76843.1"/>
    <property type="molecule type" value="Genomic_DNA"/>
</dbReference>
<comment type="caution">
    <text evidence="3">The sequence shown here is derived from an EMBL/GenBank/DDBJ whole genome shotgun (WGS) entry which is preliminary data.</text>
</comment>
<organism evidence="3 4">
    <name type="scientific">Otariodibacter oris</name>
    <dbReference type="NCBI Taxonomy" id="1032623"/>
    <lineage>
        <taxon>Bacteria</taxon>
        <taxon>Pseudomonadati</taxon>
        <taxon>Pseudomonadota</taxon>
        <taxon>Gammaproteobacteria</taxon>
        <taxon>Pasteurellales</taxon>
        <taxon>Pasteurellaceae</taxon>
        <taxon>Otariodibacter</taxon>
    </lineage>
</organism>
<feature type="chain" id="PRO_5019397211" description="Lipoprotein HlpB" evidence="2">
    <location>
        <begin position="24"/>
        <end position="198"/>
    </location>
</feature>
<feature type="region of interest" description="Disordered" evidence="1">
    <location>
        <begin position="27"/>
        <end position="53"/>
    </location>
</feature>
<name>A0A420XHT1_9PAST</name>
<feature type="signal peptide" evidence="2">
    <location>
        <begin position="1"/>
        <end position="23"/>
    </location>
</feature>
<evidence type="ECO:0000313" key="3">
    <source>
        <dbReference type="EMBL" id="RKR76843.1"/>
    </source>
</evidence>
<sequence>MNKFTKISATALFAIFLSACDTAADNKTSTATTETPKAEMTQTTETAQTTETTTTAVATESVDTQGVEDFQKLVVWNQSQEQNMASAQAELQQKLATQDQVQIEEAMTEFKAKVDDVLKSLDALDIKNAEVNAFKEKTKETLTLSNDLITESVKVMSNPTEDAQKLIQEKSQKLMQSGADLQQLQAELQQKYGTASAN</sequence>
<dbReference type="PROSITE" id="PS51257">
    <property type="entry name" value="PROKAR_LIPOPROTEIN"/>
    <property type="match status" value="1"/>
</dbReference>
<keyword evidence="4" id="KW-1185">Reference proteome</keyword>
<dbReference type="RefSeq" id="WP_121121007.1">
    <property type="nucleotide sequence ID" value="NZ_CP016604.1"/>
</dbReference>
<feature type="compositionally biased region" description="Low complexity" evidence="1">
    <location>
        <begin position="38"/>
        <end position="53"/>
    </location>
</feature>
<reference evidence="3 4" key="1">
    <citation type="submission" date="2018-10" db="EMBL/GenBank/DDBJ databases">
        <title>Genomic Encyclopedia of Type Strains, Phase IV (KMG-IV): sequencing the most valuable type-strain genomes for metagenomic binning, comparative biology and taxonomic classification.</title>
        <authorList>
            <person name="Goeker M."/>
        </authorList>
    </citation>
    <scope>NUCLEOTIDE SEQUENCE [LARGE SCALE GENOMIC DNA]</scope>
    <source>
        <strain evidence="3 4">DSM 23800</strain>
    </source>
</reference>
<gene>
    <name evidence="3" type="ORF">DES31_0151</name>
</gene>
<evidence type="ECO:0000313" key="4">
    <source>
        <dbReference type="Proteomes" id="UP000280099"/>
    </source>
</evidence>
<dbReference type="AlphaFoldDB" id="A0A420XHT1"/>
<evidence type="ECO:0000256" key="1">
    <source>
        <dbReference type="SAM" id="MobiDB-lite"/>
    </source>
</evidence>
<dbReference type="Proteomes" id="UP000280099">
    <property type="component" value="Unassembled WGS sequence"/>
</dbReference>
<protein>
    <recommendedName>
        <fullName evidence="5">Lipoprotein HlpB</fullName>
    </recommendedName>
</protein>
<proteinExistence type="predicted"/>
<evidence type="ECO:0008006" key="5">
    <source>
        <dbReference type="Google" id="ProtNLM"/>
    </source>
</evidence>
<keyword evidence="2" id="KW-0732">Signal</keyword>
<dbReference type="OrthoDB" id="5678420at2"/>
<accession>A0A420XHT1</accession>